<dbReference type="Gramene" id="TraesMAC1D03G00484180.1">
    <property type="protein sequence ID" value="TraesMAC1D03G00484180.1.CDS1"/>
    <property type="gene ID" value="TraesMAC1D03G00484180"/>
</dbReference>
<dbReference type="Gramene" id="TraesJAG1D03G00484290.1">
    <property type="protein sequence ID" value="TraesJAG1D03G00484290.1.CDS1"/>
    <property type="gene ID" value="TraesJAG1D03G00484290"/>
</dbReference>
<dbReference type="Gramene" id="TraesJUL1D03G00487700.1">
    <property type="protein sequence ID" value="TraesJUL1D03G00487700.1.CDS1"/>
    <property type="gene ID" value="TraesJUL1D03G00487700"/>
</dbReference>
<organism evidence="2">
    <name type="scientific">Triticum aestivum</name>
    <name type="common">Wheat</name>
    <dbReference type="NCBI Taxonomy" id="4565"/>
    <lineage>
        <taxon>Eukaryota</taxon>
        <taxon>Viridiplantae</taxon>
        <taxon>Streptophyta</taxon>
        <taxon>Embryophyta</taxon>
        <taxon>Tracheophyta</taxon>
        <taxon>Spermatophyta</taxon>
        <taxon>Magnoliopsida</taxon>
        <taxon>Liliopsida</taxon>
        <taxon>Poales</taxon>
        <taxon>Poaceae</taxon>
        <taxon>BOP clade</taxon>
        <taxon>Pooideae</taxon>
        <taxon>Triticodae</taxon>
        <taxon>Triticeae</taxon>
        <taxon>Triticinae</taxon>
        <taxon>Triticum</taxon>
    </lineage>
</organism>
<dbReference type="Gramene" id="TraesLAC1D03G00488050.1">
    <property type="protein sequence ID" value="TraesLAC1D03G00488050.1.CDS1"/>
    <property type="gene ID" value="TraesLAC1D03G00488050"/>
</dbReference>
<dbReference type="Gramene" id="TraesCS1D03G0477600.1">
    <property type="protein sequence ID" value="TraesCS1D03G0477600.1.CDS1"/>
    <property type="gene ID" value="TraesCS1D03G0477600"/>
</dbReference>
<dbReference type="AlphaFoldDB" id="A0A3B5ZV16"/>
<dbReference type="InterPro" id="IPR053253">
    <property type="entry name" value="Sex_diff_modulator"/>
</dbReference>
<dbReference type="Gramene" id="TraesLDM1D03G00487410.1">
    <property type="protein sequence ID" value="TraesLDM1D03G00487410.1.CDS1"/>
    <property type="gene ID" value="TraesLDM1D03G00487410"/>
</dbReference>
<dbReference type="EnsemblPlants" id="TraesCS1D02G186200.1">
    <property type="protein sequence ID" value="TraesCS1D02G186200.1.cds1"/>
    <property type="gene ID" value="TraesCS1D02G186200"/>
</dbReference>
<dbReference type="Gramene" id="TraesARI1D03G00490290.1">
    <property type="protein sequence ID" value="TraesARI1D03G00490290.1.CDS1"/>
    <property type="gene ID" value="TraesARI1D03G00490290"/>
</dbReference>
<dbReference type="OMA" id="DWRLPHM"/>
<sequence length="666" mass="71520">MDDLERRLQLAVVMYVGGARPPVSCEDAAVAVAAQLGIPRFQFSVHKFHPEDFLVVFAAHQFRNLALAVPSIEHQGIKLFIKPWLRQVQATSRLMRVQVDVMIEGVPSHVWSQSTAAEILGSACLIESLAPETASREDLSLFKLRAWCVDPDEVPVFRRLWVPEPVGTTHDPAARAPAFRQLLEYPALVHIGRLRDFSPPELWRGRSDSDDGSGQSGFPDSSRGSQFGGDWVVQPWSRGVRDARGSGREQPGPANGGAGGRTGRSYRAVLEGRVGPSDWRLPHMGAGQRSGLVGQGDNFATTTEEIPRHSNLARTQLGSLATRRETAGELAASDPLAKGGEEIEAPDRSAFAANQVRAVVQQQGTLVLGSEVARQEKATNQKAPEREVQHVDTAAVEDDLVVPTRTEHEVGPGDVQPASLDPVLPDSPRDPPPLAVAQEMEPQIIPAHQIVVMGHDQSNGWAPAADLLHGSAGGQPMSEVEVAPTSIPGAMHPDVGRDGSVGDVTTYAACDDLALISSEPAARNNVLELNATEARLSYKEELAVNNIKNFCAGLLKKLAPPPLKEFEGLRGVKPGQDPFTPRRTTRSLGVGGPRKSKASAAETVLLKTLGFDCEDLAVSEDALGQLRQVFDSPLQEQQLRAIAAIFGKAIPFNMGGEVESDAMAIA</sequence>
<evidence type="ECO:0000313" key="2">
    <source>
        <dbReference type="EnsemblPlants" id="TraesCS1D02G186200.1.cds1"/>
    </source>
</evidence>
<name>A0A3B5ZV16_WHEAT</name>
<feature type="compositionally biased region" description="Low complexity" evidence="1">
    <location>
        <begin position="212"/>
        <end position="222"/>
    </location>
</feature>
<evidence type="ECO:0000256" key="1">
    <source>
        <dbReference type="SAM" id="MobiDB-lite"/>
    </source>
</evidence>
<reference evidence="2" key="2">
    <citation type="submission" date="2018-10" db="UniProtKB">
        <authorList>
            <consortium name="EnsemblPlants"/>
        </authorList>
    </citation>
    <scope>IDENTIFICATION</scope>
</reference>
<dbReference type="Gramene" id="TraesROB_scaffold_084262_01G000300.1">
    <property type="protein sequence ID" value="TraesROB_scaffold_084262_01G000300.1"/>
    <property type="gene ID" value="TraesROB_scaffold_084262_01G000300"/>
</dbReference>
<reference evidence="2" key="1">
    <citation type="submission" date="2018-08" db="EMBL/GenBank/DDBJ databases">
        <authorList>
            <person name="Rossello M."/>
        </authorList>
    </citation>
    <scope>NUCLEOTIDE SEQUENCE [LARGE SCALE GENOMIC DNA]</scope>
    <source>
        <strain evidence="2">cv. Chinese Spring</strain>
    </source>
</reference>
<dbReference type="PANTHER" id="PTHR33087">
    <property type="entry name" value="OS07G0539200 PROTEIN"/>
    <property type="match status" value="1"/>
</dbReference>
<protein>
    <recommendedName>
        <fullName evidence="4">DUF4283 domain-containing protein</fullName>
    </recommendedName>
</protein>
<dbReference type="Gramene" id="TraesRN1D0100507400.1">
    <property type="protein sequence ID" value="TraesRN1D0100507400.1"/>
    <property type="gene ID" value="TraesRN1D0100507400"/>
</dbReference>
<keyword evidence="3" id="KW-1185">Reference proteome</keyword>
<dbReference type="Gramene" id="TraesSTA1D03G00483500.1">
    <property type="protein sequence ID" value="TraesSTA1D03G00483500.1.CDS1"/>
    <property type="gene ID" value="TraesSTA1D03G00483500"/>
</dbReference>
<dbReference type="Gramene" id="TraesSYM1D03G00491490.1">
    <property type="protein sequence ID" value="TraesSYM1D03G00491490.1.CDS1"/>
    <property type="gene ID" value="TraesSYM1D03G00491490"/>
</dbReference>
<dbReference type="Gramene" id="TraesCS1D02G186200.1">
    <property type="protein sequence ID" value="TraesCS1D02G186200.1.cds1"/>
    <property type="gene ID" value="TraesCS1D02G186200"/>
</dbReference>
<dbReference type="OrthoDB" id="696959at2759"/>
<dbReference type="Gramene" id="TraesNOR1D03G00492500.1">
    <property type="protein sequence ID" value="TraesNOR1D03G00492500.1.CDS1"/>
    <property type="gene ID" value="TraesNOR1D03G00492500"/>
</dbReference>
<dbReference type="Proteomes" id="UP000019116">
    <property type="component" value="Chromosome 1D"/>
</dbReference>
<dbReference type="STRING" id="4565.A0A3B5ZV16"/>
<dbReference type="Gramene" id="TraesCAD_scaffold_024844_01G000100.1">
    <property type="protein sequence ID" value="TraesCAD_scaffold_024844_01G000100.1"/>
    <property type="gene ID" value="TraesCAD_scaffold_024844_01G000100"/>
</dbReference>
<accession>A0A3B5ZV16</accession>
<proteinExistence type="predicted"/>
<evidence type="ECO:0008006" key="4">
    <source>
        <dbReference type="Google" id="ProtNLM"/>
    </source>
</evidence>
<feature type="compositionally biased region" description="Basic and acidic residues" evidence="1">
    <location>
        <begin position="200"/>
        <end position="209"/>
    </location>
</feature>
<dbReference type="Gramene" id="TraesWEE_scaffold_030647_01G000100.1">
    <property type="protein sequence ID" value="TraesWEE_scaffold_030647_01G000100.1"/>
    <property type="gene ID" value="TraesWEE_scaffold_030647_01G000100"/>
</dbReference>
<dbReference type="Gramene" id="TraesCLE_scaffold_021016_01G000500.1">
    <property type="protein sequence ID" value="TraesCLE_scaffold_021016_01G000500.1"/>
    <property type="gene ID" value="TraesCLE_scaffold_021016_01G000500"/>
</dbReference>
<evidence type="ECO:0000313" key="3">
    <source>
        <dbReference type="Proteomes" id="UP000019116"/>
    </source>
</evidence>
<feature type="region of interest" description="Disordered" evidence="1">
    <location>
        <begin position="200"/>
        <end position="264"/>
    </location>
</feature>
<dbReference type="PANTHER" id="PTHR33087:SF42">
    <property type="entry name" value="DUF4283 DOMAIN-CONTAINING PROTEIN"/>
    <property type="match status" value="1"/>
</dbReference>
<feature type="region of interest" description="Disordered" evidence="1">
    <location>
        <begin position="569"/>
        <end position="595"/>
    </location>
</feature>